<dbReference type="Gene3D" id="3.90.1720.10">
    <property type="entry name" value="endopeptidase domain like (from Nostoc punctiforme)"/>
    <property type="match status" value="1"/>
</dbReference>
<evidence type="ECO:0000313" key="4">
    <source>
        <dbReference type="Proteomes" id="UP000515976"/>
    </source>
</evidence>
<dbReference type="AlphaFoldDB" id="A0A7G9QYN1"/>
<dbReference type="InterPro" id="IPR006311">
    <property type="entry name" value="TAT_signal"/>
</dbReference>
<dbReference type="RefSeq" id="WP_166104028.1">
    <property type="nucleotide sequence ID" value="NZ_BMMY01000003.1"/>
</dbReference>
<gene>
    <name evidence="3" type="ORF">H9L10_08895</name>
</gene>
<feature type="domain" description="Peptidase C51" evidence="2">
    <location>
        <begin position="43"/>
        <end position="167"/>
    </location>
</feature>
<dbReference type="InterPro" id="IPR038765">
    <property type="entry name" value="Papain-like_cys_pep_sf"/>
</dbReference>
<dbReference type="Pfam" id="PF05257">
    <property type="entry name" value="CHAP"/>
    <property type="match status" value="1"/>
</dbReference>
<dbReference type="PROSITE" id="PS51318">
    <property type="entry name" value="TAT"/>
    <property type="match status" value="1"/>
</dbReference>
<evidence type="ECO:0000313" key="3">
    <source>
        <dbReference type="EMBL" id="QNN48456.1"/>
    </source>
</evidence>
<reference evidence="3 4" key="1">
    <citation type="submission" date="2020-08" db="EMBL/GenBank/DDBJ databases">
        <title>Genome sequence of Phycicoccus endophyticus JCM 31784T.</title>
        <authorList>
            <person name="Hyun D.-W."/>
            <person name="Bae J.-W."/>
        </authorList>
    </citation>
    <scope>NUCLEOTIDE SEQUENCE [LARGE SCALE GENOMIC DNA]</scope>
    <source>
        <strain evidence="3 4">JCM 31784</strain>
    </source>
</reference>
<feature type="chain" id="PRO_5028833891" evidence="1">
    <location>
        <begin position="39"/>
        <end position="170"/>
    </location>
</feature>
<dbReference type="PROSITE" id="PS50911">
    <property type="entry name" value="CHAP"/>
    <property type="match status" value="1"/>
</dbReference>
<evidence type="ECO:0000259" key="2">
    <source>
        <dbReference type="PROSITE" id="PS50911"/>
    </source>
</evidence>
<dbReference type="KEGG" id="pei:H9L10_08895"/>
<protein>
    <submittedName>
        <fullName evidence="3">CHAP domain-containing protein</fullName>
    </submittedName>
</protein>
<evidence type="ECO:0000256" key="1">
    <source>
        <dbReference type="SAM" id="SignalP"/>
    </source>
</evidence>
<feature type="signal peptide" evidence="1">
    <location>
        <begin position="1"/>
        <end position="38"/>
    </location>
</feature>
<sequence>MTHVQNARPDRRSILGLGLGAAATAVTLPMLTAEPALAVSAADPVNDYPYKNSAVDQVDRWNFYTRECTSFVAWRLNRRNGISFNNYWRGVHWGNASNWINAAQQAGLRVNRTPRVGAVGVPDGHGHVAWVNRVRADGRISFEEYNWSPAYAYNHRRTAPSGWRYIHFPG</sequence>
<dbReference type="SUPFAM" id="SSF54001">
    <property type="entry name" value="Cysteine proteinases"/>
    <property type="match status" value="1"/>
</dbReference>
<keyword evidence="4" id="KW-1185">Reference proteome</keyword>
<dbReference type="Proteomes" id="UP000515976">
    <property type="component" value="Chromosome"/>
</dbReference>
<keyword evidence="1" id="KW-0732">Signal</keyword>
<organism evidence="3 4">
    <name type="scientific">Phycicoccus endophyticus</name>
    <dbReference type="NCBI Taxonomy" id="1690220"/>
    <lineage>
        <taxon>Bacteria</taxon>
        <taxon>Bacillati</taxon>
        <taxon>Actinomycetota</taxon>
        <taxon>Actinomycetes</taxon>
        <taxon>Micrococcales</taxon>
        <taxon>Intrasporangiaceae</taxon>
        <taxon>Phycicoccus</taxon>
    </lineage>
</organism>
<name>A0A7G9QYN1_9MICO</name>
<dbReference type="EMBL" id="CP060712">
    <property type="protein sequence ID" value="QNN48456.1"/>
    <property type="molecule type" value="Genomic_DNA"/>
</dbReference>
<proteinExistence type="predicted"/>
<accession>A0A7G9QYN1</accession>
<dbReference type="InterPro" id="IPR007921">
    <property type="entry name" value="CHAP_dom"/>
</dbReference>